<organism evidence="1 2">
    <name type="scientific">Heliocybe sulcata</name>
    <dbReference type="NCBI Taxonomy" id="5364"/>
    <lineage>
        <taxon>Eukaryota</taxon>
        <taxon>Fungi</taxon>
        <taxon>Dikarya</taxon>
        <taxon>Basidiomycota</taxon>
        <taxon>Agaricomycotina</taxon>
        <taxon>Agaricomycetes</taxon>
        <taxon>Gloeophyllales</taxon>
        <taxon>Gloeophyllaceae</taxon>
        <taxon>Heliocybe</taxon>
    </lineage>
</organism>
<accession>A0A5C3N9W9</accession>
<sequence length="110" mass="12301">MVLAEEGTETQYGWFQYRPCRHTASHLFPSADLYIPNDLPATVSPQGEAHKYLAHRCLFFTSNASLRAAGAVTEGLVRLDPDIYPSLFLLSIVLYSVGWPDFVYLDGMTT</sequence>
<protein>
    <submittedName>
        <fullName evidence="1">Uncharacterized protein</fullName>
    </submittedName>
</protein>
<keyword evidence="2" id="KW-1185">Reference proteome</keyword>
<dbReference type="AlphaFoldDB" id="A0A5C3N9W9"/>
<gene>
    <name evidence="1" type="ORF">OE88DRAFT_1152513</name>
</gene>
<evidence type="ECO:0000313" key="2">
    <source>
        <dbReference type="Proteomes" id="UP000305948"/>
    </source>
</evidence>
<reference evidence="1 2" key="1">
    <citation type="journal article" date="2019" name="Nat. Ecol. Evol.">
        <title>Megaphylogeny resolves global patterns of mushroom evolution.</title>
        <authorList>
            <person name="Varga T."/>
            <person name="Krizsan K."/>
            <person name="Foldi C."/>
            <person name="Dima B."/>
            <person name="Sanchez-Garcia M."/>
            <person name="Sanchez-Ramirez S."/>
            <person name="Szollosi G.J."/>
            <person name="Szarkandi J.G."/>
            <person name="Papp V."/>
            <person name="Albert L."/>
            <person name="Andreopoulos W."/>
            <person name="Angelini C."/>
            <person name="Antonin V."/>
            <person name="Barry K.W."/>
            <person name="Bougher N.L."/>
            <person name="Buchanan P."/>
            <person name="Buyck B."/>
            <person name="Bense V."/>
            <person name="Catcheside P."/>
            <person name="Chovatia M."/>
            <person name="Cooper J."/>
            <person name="Damon W."/>
            <person name="Desjardin D."/>
            <person name="Finy P."/>
            <person name="Geml J."/>
            <person name="Haridas S."/>
            <person name="Hughes K."/>
            <person name="Justo A."/>
            <person name="Karasinski D."/>
            <person name="Kautmanova I."/>
            <person name="Kiss B."/>
            <person name="Kocsube S."/>
            <person name="Kotiranta H."/>
            <person name="LaButti K.M."/>
            <person name="Lechner B.E."/>
            <person name="Liimatainen K."/>
            <person name="Lipzen A."/>
            <person name="Lukacs Z."/>
            <person name="Mihaltcheva S."/>
            <person name="Morgado L.N."/>
            <person name="Niskanen T."/>
            <person name="Noordeloos M.E."/>
            <person name="Ohm R.A."/>
            <person name="Ortiz-Santana B."/>
            <person name="Ovrebo C."/>
            <person name="Racz N."/>
            <person name="Riley R."/>
            <person name="Savchenko A."/>
            <person name="Shiryaev A."/>
            <person name="Soop K."/>
            <person name="Spirin V."/>
            <person name="Szebenyi C."/>
            <person name="Tomsovsky M."/>
            <person name="Tulloss R.E."/>
            <person name="Uehling J."/>
            <person name="Grigoriev I.V."/>
            <person name="Vagvolgyi C."/>
            <person name="Papp T."/>
            <person name="Martin F.M."/>
            <person name="Miettinen O."/>
            <person name="Hibbett D.S."/>
            <person name="Nagy L.G."/>
        </authorList>
    </citation>
    <scope>NUCLEOTIDE SEQUENCE [LARGE SCALE GENOMIC DNA]</scope>
    <source>
        <strain evidence="1 2">OMC1185</strain>
    </source>
</reference>
<name>A0A5C3N9W9_9AGAM</name>
<proteinExistence type="predicted"/>
<dbReference type="Proteomes" id="UP000305948">
    <property type="component" value="Unassembled WGS sequence"/>
</dbReference>
<evidence type="ECO:0000313" key="1">
    <source>
        <dbReference type="EMBL" id="TFK54110.1"/>
    </source>
</evidence>
<dbReference type="EMBL" id="ML213506">
    <property type="protein sequence ID" value="TFK54110.1"/>
    <property type="molecule type" value="Genomic_DNA"/>
</dbReference>